<dbReference type="InterPro" id="IPR001978">
    <property type="entry name" value="Troponin"/>
</dbReference>
<evidence type="ECO:0000256" key="3">
    <source>
        <dbReference type="ARBA" id="ARBA00040072"/>
    </source>
</evidence>
<dbReference type="Pfam" id="PF00992">
    <property type="entry name" value="Troponin"/>
    <property type="match status" value="1"/>
</dbReference>
<dbReference type="Ensembl" id="ENSPEMT00000033441.1">
    <property type="protein sequence ID" value="ENSPEMP00000031907.1"/>
    <property type="gene ID" value="ENSPEMG00000028109.1"/>
</dbReference>
<evidence type="ECO:0000256" key="4">
    <source>
        <dbReference type="ARBA" id="ARBA00043016"/>
    </source>
</evidence>
<evidence type="ECO:0000313" key="8">
    <source>
        <dbReference type="Proteomes" id="UP000694547"/>
    </source>
</evidence>
<dbReference type="GO" id="GO:0005861">
    <property type="term" value="C:troponin complex"/>
    <property type="evidence" value="ECO:0007669"/>
    <property type="project" value="InterPro"/>
</dbReference>
<dbReference type="InterPro" id="IPR027707">
    <property type="entry name" value="TNNT"/>
</dbReference>
<evidence type="ECO:0000256" key="5">
    <source>
        <dbReference type="ARBA" id="ARBA00044035"/>
    </source>
</evidence>
<keyword evidence="8" id="KW-1185">Reference proteome</keyword>
<dbReference type="GO" id="GO:0031014">
    <property type="term" value="F:troponin T binding"/>
    <property type="evidence" value="ECO:0007669"/>
    <property type="project" value="TreeGrafter"/>
</dbReference>
<organism evidence="7 8">
    <name type="scientific">Peromyscus maniculatus bairdii</name>
    <name type="common">Prairie deer mouse</name>
    <dbReference type="NCBI Taxonomy" id="230844"/>
    <lineage>
        <taxon>Eukaryota</taxon>
        <taxon>Metazoa</taxon>
        <taxon>Chordata</taxon>
        <taxon>Craniata</taxon>
        <taxon>Vertebrata</taxon>
        <taxon>Euteleostomi</taxon>
        <taxon>Mammalia</taxon>
        <taxon>Eutheria</taxon>
        <taxon>Euarchontoglires</taxon>
        <taxon>Glires</taxon>
        <taxon>Rodentia</taxon>
        <taxon>Myomorpha</taxon>
        <taxon>Muroidea</taxon>
        <taxon>Cricetidae</taxon>
        <taxon>Neotominae</taxon>
        <taxon>Peromyscus</taxon>
    </lineage>
</organism>
<evidence type="ECO:0000313" key="7">
    <source>
        <dbReference type="Ensembl" id="ENSPEMP00000031907.1"/>
    </source>
</evidence>
<dbReference type="PANTHER" id="PTHR11521:SF6">
    <property type="entry name" value="TROPONIN T, SLOW SKELETAL MUSCLE"/>
    <property type="match status" value="1"/>
</dbReference>
<feature type="compositionally biased region" description="Basic and acidic residues" evidence="6">
    <location>
        <begin position="98"/>
        <end position="138"/>
    </location>
</feature>
<dbReference type="GO" id="GO:0045214">
    <property type="term" value="P:sarcomere organization"/>
    <property type="evidence" value="ECO:0007669"/>
    <property type="project" value="TreeGrafter"/>
</dbReference>
<dbReference type="GO" id="GO:0005523">
    <property type="term" value="F:tropomyosin binding"/>
    <property type="evidence" value="ECO:0007669"/>
    <property type="project" value="TreeGrafter"/>
</dbReference>
<reference evidence="7" key="2">
    <citation type="submission" date="2025-08" db="UniProtKB">
        <authorList>
            <consortium name="Ensembl"/>
        </authorList>
    </citation>
    <scope>IDENTIFICATION</scope>
</reference>
<keyword evidence="2" id="KW-0597">Phosphoprotein</keyword>
<sequence>PDVTSSLCVPTLLPDEEAAGLLMVSIHFCPHSRPVVPPLIPPKIPEGERVDFDDIHRKRMEKDLLELQTLIDVHFEQRKKEEEELIALKDRIERRRAERAEQQRFRTEKERERQAKLAEEKMRKEEEEAKKRAEDDAKKKKVLSNMGAHFGGYLVKVSLAWGSLGSASTRRRRREGKLQRAGSEEQD</sequence>
<feature type="region of interest" description="Disordered" evidence="6">
    <location>
        <begin position="98"/>
        <end position="142"/>
    </location>
</feature>
<evidence type="ECO:0000256" key="2">
    <source>
        <dbReference type="ARBA" id="ARBA00022553"/>
    </source>
</evidence>
<feature type="region of interest" description="Disordered" evidence="6">
    <location>
        <begin position="166"/>
        <end position="187"/>
    </location>
</feature>
<dbReference type="GO" id="GO:0014883">
    <property type="term" value="P:transition between fast and slow fiber"/>
    <property type="evidence" value="ECO:0007669"/>
    <property type="project" value="Ensembl"/>
</dbReference>
<comment type="subunit">
    <text evidence="5">Interacts with TPM3.</text>
</comment>
<dbReference type="PANTHER" id="PTHR11521">
    <property type="entry name" value="TROPONIN T"/>
    <property type="match status" value="1"/>
</dbReference>
<dbReference type="GO" id="GO:0006937">
    <property type="term" value="P:regulation of muscle contraction"/>
    <property type="evidence" value="ECO:0007669"/>
    <property type="project" value="InterPro"/>
</dbReference>
<dbReference type="Proteomes" id="UP000694547">
    <property type="component" value="Unassembled WGS sequence"/>
</dbReference>
<accession>A0A8C8W2G1</accession>
<name>A0A8C8W2G1_PERMB</name>
<dbReference type="GeneTree" id="ENSGT00940000160609"/>
<dbReference type="AlphaFoldDB" id="A0A8C8W2G1"/>
<comment type="function">
    <text evidence="1">Troponin T is the tropomyosin-binding subunit of troponin, the thin filament regulatory complex which confers calcium-sensitivity to striated muscle actomyosin ATPase activity.</text>
</comment>
<reference evidence="7" key="3">
    <citation type="submission" date="2025-09" db="UniProtKB">
        <authorList>
            <consortium name="Ensembl"/>
        </authorList>
    </citation>
    <scope>IDENTIFICATION</scope>
</reference>
<dbReference type="GO" id="GO:0031444">
    <property type="term" value="P:slow-twitch skeletal muscle fiber contraction"/>
    <property type="evidence" value="ECO:0007669"/>
    <property type="project" value="TreeGrafter"/>
</dbReference>
<reference evidence="8" key="1">
    <citation type="submission" date="2018-10" db="EMBL/GenBank/DDBJ databases">
        <title>Improved assembly of the deer mouse Peromyscus maniculatus genome.</title>
        <authorList>
            <person name="Lassance J.-M."/>
            <person name="Hoekstra H.E."/>
        </authorList>
    </citation>
    <scope>NUCLEOTIDE SEQUENCE [LARGE SCALE GENOMIC DNA]</scope>
</reference>
<protein>
    <recommendedName>
        <fullName evidence="3">Troponin T, slow skeletal muscle</fullName>
    </recommendedName>
    <alternativeName>
        <fullName evidence="4">Slow skeletal muscle troponin T</fullName>
    </alternativeName>
</protein>
<evidence type="ECO:0000256" key="6">
    <source>
        <dbReference type="SAM" id="MobiDB-lite"/>
    </source>
</evidence>
<proteinExistence type="predicted"/>
<evidence type="ECO:0000256" key="1">
    <source>
        <dbReference type="ARBA" id="ARBA00003363"/>
    </source>
</evidence>